<dbReference type="EMBL" id="FMYW01000001">
    <property type="protein sequence ID" value="SDC00829.1"/>
    <property type="molecule type" value="Genomic_DNA"/>
</dbReference>
<keyword evidence="1" id="KW-0812">Transmembrane</keyword>
<evidence type="ECO:0000256" key="1">
    <source>
        <dbReference type="SAM" id="Phobius"/>
    </source>
</evidence>
<dbReference type="Proteomes" id="UP000198943">
    <property type="component" value="Unassembled WGS sequence"/>
</dbReference>
<protein>
    <recommendedName>
        <fullName evidence="4">Flp pilus assembly protein, pilin Flp</fullName>
    </recommendedName>
</protein>
<name>A0A1G6I2R6_9FIRM</name>
<keyword evidence="1" id="KW-1133">Transmembrane helix</keyword>
<accession>A0A1G6I2R6</accession>
<sequence length="285" mass="31608">MLEKIRTLTKQKAQGIVEYALLLAFVVGIAMMLNGANLGDAVKGVFEDVSILLGGEITAAKNYPSYFKDWRTKTTEELEGISQKERLKADREALSLIASYFLEKTVDEVHDQMGEFTKAYNNCDQWFVDNLDQSRMGPGEDGWSEIMVPLSYRGMDYDTGGYYWLESSNNSALIKEMAGAENDAQTDKWNGRSQTKDRVFYSDEMIGSGSADRAVAMRVHYDSEGKVDQVRIAAQSGVKTQTAKVENQVVNSAGYSAFSGESESLKGLDITVSGSSSDYRYKVNN</sequence>
<keyword evidence="1" id="KW-0472">Membrane</keyword>
<keyword evidence="3" id="KW-1185">Reference proteome</keyword>
<gene>
    <name evidence="2" type="ORF">SAMN04487864_101411</name>
</gene>
<dbReference type="AlphaFoldDB" id="A0A1G6I2R6"/>
<proteinExistence type="predicted"/>
<feature type="transmembrane region" description="Helical" evidence="1">
    <location>
        <begin position="16"/>
        <end position="33"/>
    </location>
</feature>
<organism evidence="2 3">
    <name type="scientific">Succiniclasticum ruminis</name>
    <dbReference type="NCBI Taxonomy" id="40841"/>
    <lineage>
        <taxon>Bacteria</taxon>
        <taxon>Bacillati</taxon>
        <taxon>Bacillota</taxon>
        <taxon>Negativicutes</taxon>
        <taxon>Acidaminococcales</taxon>
        <taxon>Acidaminococcaceae</taxon>
        <taxon>Succiniclasticum</taxon>
    </lineage>
</organism>
<evidence type="ECO:0000313" key="3">
    <source>
        <dbReference type="Proteomes" id="UP000198943"/>
    </source>
</evidence>
<evidence type="ECO:0008006" key="4">
    <source>
        <dbReference type="Google" id="ProtNLM"/>
    </source>
</evidence>
<evidence type="ECO:0000313" key="2">
    <source>
        <dbReference type="EMBL" id="SDC00829.1"/>
    </source>
</evidence>
<reference evidence="3" key="1">
    <citation type="submission" date="2016-10" db="EMBL/GenBank/DDBJ databases">
        <authorList>
            <person name="Varghese N."/>
            <person name="Submissions S."/>
        </authorList>
    </citation>
    <scope>NUCLEOTIDE SEQUENCE [LARGE SCALE GENOMIC DNA]</scope>
    <source>
        <strain evidence="3">DSM 11005</strain>
    </source>
</reference>